<dbReference type="InterPro" id="IPR043170">
    <property type="entry name" value="PTPA_C_lid"/>
</dbReference>
<organism evidence="7 8">
    <name type="scientific">Thamnocephalis sphaerospora</name>
    <dbReference type="NCBI Taxonomy" id="78915"/>
    <lineage>
        <taxon>Eukaryota</taxon>
        <taxon>Fungi</taxon>
        <taxon>Fungi incertae sedis</taxon>
        <taxon>Zoopagomycota</taxon>
        <taxon>Zoopagomycotina</taxon>
        <taxon>Zoopagomycetes</taxon>
        <taxon>Zoopagales</taxon>
        <taxon>Sigmoideomycetaceae</taxon>
        <taxon>Thamnocephalis</taxon>
    </lineage>
</organism>
<comment type="similarity">
    <text evidence="6">Belongs to the PTPA-type PPIase family.</text>
</comment>
<proteinExistence type="inferred from homology"/>
<dbReference type="PANTHER" id="PTHR10012:SF5">
    <property type="entry name" value="SERINE_THREONINE-PROTEIN PHOSPHATASE 2A ACTIVATOR 2"/>
    <property type="match status" value="1"/>
</dbReference>
<dbReference type="GO" id="GO:0008160">
    <property type="term" value="F:protein tyrosine phosphatase activator activity"/>
    <property type="evidence" value="ECO:0007669"/>
    <property type="project" value="TreeGrafter"/>
</dbReference>
<dbReference type="CDD" id="cd04087">
    <property type="entry name" value="PTPA"/>
    <property type="match status" value="1"/>
</dbReference>
<dbReference type="PIRSF" id="PIRSF016325">
    <property type="entry name" value="Phstyr_phstse_ac"/>
    <property type="match status" value="1"/>
</dbReference>
<dbReference type="STRING" id="78915.A0A4P9XIP9"/>
<protein>
    <recommendedName>
        <fullName evidence="6">Serine/threonine-protein phosphatase 2A activator</fullName>
        <ecNumber evidence="6">5.2.1.8</ecNumber>
    </recommendedName>
    <alternativeName>
        <fullName evidence="6">Phosphotyrosyl phosphatase activator</fullName>
    </alternativeName>
</protein>
<dbReference type="EC" id="5.2.1.8" evidence="6"/>
<name>A0A4P9XIP9_9FUNG</name>
<evidence type="ECO:0000256" key="2">
    <source>
        <dbReference type="ARBA" id="ARBA00004496"/>
    </source>
</evidence>
<evidence type="ECO:0000313" key="8">
    <source>
        <dbReference type="Proteomes" id="UP000271241"/>
    </source>
</evidence>
<evidence type="ECO:0000256" key="6">
    <source>
        <dbReference type="RuleBase" id="RU361210"/>
    </source>
</evidence>
<dbReference type="OrthoDB" id="16120at2759"/>
<evidence type="ECO:0000256" key="5">
    <source>
        <dbReference type="ARBA" id="ARBA00023235"/>
    </source>
</evidence>
<dbReference type="FunFam" id="1.20.120.1150:FF:000002">
    <property type="entry name" value="Serine/threonine-protein phosphatase 2A activator"/>
    <property type="match status" value="1"/>
</dbReference>
<keyword evidence="4 6" id="KW-0697">Rotamase</keyword>
<keyword evidence="5 6" id="KW-0413">Isomerase</keyword>
<comment type="function">
    <text evidence="6">PPIases accelerate the folding of proteins. It catalyzes the cis-trans isomerization of proline imidic peptide bonds in oligopeptides.</text>
</comment>
<dbReference type="InterPro" id="IPR037218">
    <property type="entry name" value="PTPA_sf"/>
</dbReference>
<dbReference type="Gene3D" id="1.20.120.1150">
    <property type="match status" value="1"/>
</dbReference>
<dbReference type="Pfam" id="PF03095">
    <property type="entry name" value="PTPA"/>
    <property type="match status" value="1"/>
</dbReference>
<dbReference type="GO" id="GO:0007052">
    <property type="term" value="P:mitotic spindle organization"/>
    <property type="evidence" value="ECO:0007669"/>
    <property type="project" value="TreeGrafter"/>
</dbReference>
<comment type="subcellular location">
    <subcellularLocation>
        <location evidence="2 6">Cytoplasm</location>
    </subcellularLocation>
</comment>
<comment type="catalytic activity">
    <reaction evidence="1 6">
        <text>[protein]-peptidylproline (omega=180) = [protein]-peptidylproline (omega=0)</text>
        <dbReference type="Rhea" id="RHEA:16237"/>
        <dbReference type="Rhea" id="RHEA-COMP:10747"/>
        <dbReference type="Rhea" id="RHEA-COMP:10748"/>
        <dbReference type="ChEBI" id="CHEBI:83833"/>
        <dbReference type="ChEBI" id="CHEBI:83834"/>
        <dbReference type="EC" id="5.2.1.8"/>
    </reaction>
</comment>
<sequence>MSEAAVPANGIETGYYVPKRRILSQEDLKRFEASPVYADYMGFLEQLNQAVLDTPTRTECDRTPVIDHLVTLLDTLKQWCDEIQPDEHRTRFGNPAFRLWYDRLTERGPELLKGLVSDEAIPEVARYLQESFGNQERIDYGTGHEANFMAFLLCLKKLSLIRDEDARAVVLLVFFKYIEVMRHLQFSYWLEPAGSHGVWGLDDYHFLPFLFGSSQLRGHKHLRPKSIHNKDIIEEYAKDYMYLACIQFVNSVKTESLRWHSPMLDDISGVKTWDKVNQGMLKMYRAEVLGKLPIMQHFMFGSLLAFDGGSDRAEDEATCGDHAHVHALGQELPTCCGMRIPSAFGAAAAAQDATAATHARRLPFD</sequence>
<gene>
    <name evidence="7" type="ORF">THASP1DRAFT_32567</name>
</gene>
<dbReference type="GO" id="GO:0000159">
    <property type="term" value="C:protein phosphatase type 2A complex"/>
    <property type="evidence" value="ECO:0007669"/>
    <property type="project" value="TreeGrafter"/>
</dbReference>
<dbReference type="SUPFAM" id="SSF140984">
    <property type="entry name" value="PTPA-like"/>
    <property type="match status" value="1"/>
</dbReference>
<evidence type="ECO:0000256" key="1">
    <source>
        <dbReference type="ARBA" id="ARBA00000971"/>
    </source>
</evidence>
<keyword evidence="3 6" id="KW-0963">Cytoplasm</keyword>
<keyword evidence="8" id="KW-1185">Reference proteome</keyword>
<accession>A0A4P9XIP9</accession>
<dbReference type="Proteomes" id="UP000271241">
    <property type="component" value="Unassembled WGS sequence"/>
</dbReference>
<reference evidence="8" key="1">
    <citation type="journal article" date="2018" name="Nat. Microbiol.">
        <title>Leveraging single-cell genomics to expand the fungal tree of life.</title>
        <authorList>
            <person name="Ahrendt S.R."/>
            <person name="Quandt C.A."/>
            <person name="Ciobanu D."/>
            <person name="Clum A."/>
            <person name="Salamov A."/>
            <person name="Andreopoulos B."/>
            <person name="Cheng J.F."/>
            <person name="Woyke T."/>
            <person name="Pelin A."/>
            <person name="Henrissat B."/>
            <person name="Reynolds N.K."/>
            <person name="Benny G.L."/>
            <person name="Smith M.E."/>
            <person name="James T.Y."/>
            <person name="Grigoriev I.V."/>
        </authorList>
    </citation>
    <scope>NUCLEOTIDE SEQUENCE [LARGE SCALE GENOMIC DNA]</scope>
    <source>
        <strain evidence="8">RSA 1356</strain>
    </source>
</reference>
<dbReference type="EMBL" id="KZ993082">
    <property type="protein sequence ID" value="RKP05595.1"/>
    <property type="molecule type" value="Genomic_DNA"/>
</dbReference>
<dbReference type="PANTHER" id="PTHR10012">
    <property type="entry name" value="SERINE/THREONINE-PROTEIN PHOSPHATASE 2A REGULATORY SUBUNIT B"/>
    <property type="match status" value="1"/>
</dbReference>
<evidence type="ECO:0000256" key="3">
    <source>
        <dbReference type="ARBA" id="ARBA00022490"/>
    </source>
</evidence>
<dbReference type="GO" id="GO:0003755">
    <property type="term" value="F:peptidyl-prolyl cis-trans isomerase activity"/>
    <property type="evidence" value="ECO:0007669"/>
    <property type="project" value="UniProtKB-KW"/>
</dbReference>
<evidence type="ECO:0000256" key="4">
    <source>
        <dbReference type="ARBA" id="ARBA00023110"/>
    </source>
</evidence>
<evidence type="ECO:0000313" key="7">
    <source>
        <dbReference type="EMBL" id="RKP05595.1"/>
    </source>
</evidence>
<dbReference type="GO" id="GO:0005634">
    <property type="term" value="C:nucleus"/>
    <property type="evidence" value="ECO:0007669"/>
    <property type="project" value="TreeGrafter"/>
</dbReference>
<dbReference type="AlphaFoldDB" id="A0A4P9XIP9"/>
<dbReference type="GO" id="GO:0005737">
    <property type="term" value="C:cytoplasm"/>
    <property type="evidence" value="ECO:0007669"/>
    <property type="project" value="UniProtKB-SubCell"/>
</dbReference>
<dbReference type="InterPro" id="IPR004327">
    <property type="entry name" value="Phstyr_phstse_ac"/>
</dbReference>